<dbReference type="AlphaFoldDB" id="A0A0E9R164"/>
<name>A0A0E9R164_ANGAN</name>
<evidence type="ECO:0000313" key="1">
    <source>
        <dbReference type="EMBL" id="JAH22492.1"/>
    </source>
</evidence>
<sequence>MKKYPLFYCVSSFFTYHK</sequence>
<organism evidence="1">
    <name type="scientific">Anguilla anguilla</name>
    <name type="common">European freshwater eel</name>
    <name type="synonym">Muraena anguilla</name>
    <dbReference type="NCBI Taxonomy" id="7936"/>
    <lineage>
        <taxon>Eukaryota</taxon>
        <taxon>Metazoa</taxon>
        <taxon>Chordata</taxon>
        <taxon>Craniata</taxon>
        <taxon>Vertebrata</taxon>
        <taxon>Euteleostomi</taxon>
        <taxon>Actinopterygii</taxon>
        <taxon>Neopterygii</taxon>
        <taxon>Teleostei</taxon>
        <taxon>Anguilliformes</taxon>
        <taxon>Anguillidae</taxon>
        <taxon>Anguilla</taxon>
    </lineage>
</organism>
<proteinExistence type="predicted"/>
<reference evidence="1" key="2">
    <citation type="journal article" date="2015" name="Fish Shellfish Immunol.">
        <title>Early steps in the European eel (Anguilla anguilla)-Vibrio vulnificus interaction in the gills: Role of the RtxA13 toxin.</title>
        <authorList>
            <person name="Callol A."/>
            <person name="Pajuelo D."/>
            <person name="Ebbesson L."/>
            <person name="Teles M."/>
            <person name="MacKenzie S."/>
            <person name="Amaro C."/>
        </authorList>
    </citation>
    <scope>NUCLEOTIDE SEQUENCE</scope>
</reference>
<dbReference type="EMBL" id="GBXM01086085">
    <property type="protein sequence ID" value="JAH22492.1"/>
    <property type="molecule type" value="Transcribed_RNA"/>
</dbReference>
<reference evidence="1" key="1">
    <citation type="submission" date="2014-11" db="EMBL/GenBank/DDBJ databases">
        <authorList>
            <person name="Amaro Gonzalez C."/>
        </authorList>
    </citation>
    <scope>NUCLEOTIDE SEQUENCE</scope>
</reference>
<protein>
    <submittedName>
        <fullName evidence="1">Uncharacterized protein</fullName>
    </submittedName>
</protein>
<accession>A0A0E9R164</accession>